<evidence type="ECO:0000259" key="7">
    <source>
        <dbReference type="SMART" id="SM01036"/>
    </source>
</evidence>
<dbReference type="GO" id="GO:0045943">
    <property type="term" value="P:positive regulation of transcription by RNA polymerase I"/>
    <property type="evidence" value="ECO:0007669"/>
    <property type="project" value="TreeGrafter"/>
</dbReference>
<keyword evidence="4" id="KW-0698">rRNA processing</keyword>
<dbReference type="Pfam" id="PF08146">
    <property type="entry name" value="BP28CT"/>
    <property type="match status" value="1"/>
</dbReference>
<dbReference type="Gene3D" id="1.25.10.10">
    <property type="entry name" value="Leucine-rich Repeat Variant"/>
    <property type="match status" value="1"/>
</dbReference>
<evidence type="ECO:0000313" key="8">
    <source>
        <dbReference type="EMBL" id="SPC95876.1"/>
    </source>
</evidence>
<evidence type="ECO:0000256" key="6">
    <source>
        <dbReference type="ARBA" id="ARBA00023274"/>
    </source>
</evidence>
<dbReference type="InterPro" id="IPR040191">
    <property type="entry name" value="UTP10"/>
</dbReference>
<protein>
    <recommendedName>
        <fullName evidence="7">BP28 C-terminal domain-containing protein</fullName>
    </recommendedName>
</protein>
<dbReference type="PANTHER" id="PTHR13457">
    <property type="entry name" value="BAP28"/>
    <property type="match status" value="1"/>
</dbReference>
<comment type="similarity">
    <text evidence="2">Belongs to the HEATR1/UTP10 family.</text>
</comment>
<dbReference type="GO" id="GO:0034455">
    <property type="term" value="C:t-UTP complex"/>
    <property type="evidence" value="ECO:0007669"/>
    <property type="project" value="TreeGrafter"/>
</dbReference>
<dbReference type="GO" id="GO:0032040">
    <property type="term" value="C:small-subunit processome"/>
    <property type="evidence" value="ECO:0007669"/>
    <property type="project" value="TreeGrafter"/>
</dbReference>
<dbReference type="InterPro" id="IPR016024">
    <property type="entry name" value="ARM-type_fold"/>
</dbReference>
<feature type="domain" description="BP28 C-terminal" evidence="7">
    <location>
        <begin position="334"/>
        <end position="503"/>
    </location>
</feature>
<organism evidence="8">
    <name type="scientific">Fagus sylvatica</name>
    <name type="common">Beechnut</name>
    <dbReference type="NCBI Taxonomy" id="28930"/>
    <lineage>
        <taxon>Eukaryota</taxon>
        <taxon>Viridiplantae</taxon>
        <taxon>Streptophyta</taxon>
        <taxon>Embryophyta</taxon>
        <taxon>Tracheophyta</taxon>
        <taxon>Spermatophyta</taxon>
        <taxon>Magnoliopsida</taxon>
        <taxon>eudicotyledons</taxon>
        <taxon>Gunneridae</taxon>
        <taxon>Pentapetalae</taxon>
        <taxon>rosids</taxon>
        <taxon>fabids</taxon>
        <taxon>Fagales</taxon>
        <taxon>Fagaceae</taxon>
        <taxon>Fagus</taxon>
    </lineage>
</organism>
<evidence type="ECO:0000256" key="3">
    <source>
        <dbReference type="ARBA" id="ARBA00022517"/>
    </source>
</evidence>
<accession>A0A2N9FZ61</accession>
<dbReference type="GO" id="GO:0030515">
    <property type="term" value="F:snoRNA binding"/>
    <property type="evidence" value="ECO:0007669"/>
    <property type="project" value="TreeGrafter"/>
</dbReference>
<evidence type="ECO:0000256" key="1">
    <source>
        <dbReference type="ARBA" id="ARBA00004604"/>
    </source>
</evidence>
<dbReference type="GO" id="GO:0000462">
    <property type="term" value="P:maturation of SSU-rRNA from tricistronic rRNA transcript (SSU-rRNA, 5.8S rRNA, LSU-rRNA)"/>
    <property type="evidence" value="ECO:0007669"/>
    <property type="project" value="TreeGrafter"/>
</dbReference>
<keyword evidence="5" id="KW-0539">Nucleus</keyword>
<comment type="subcellular location">
    <subcellularLocation>
        <location evidence="1">Nucleus</location>
        <location evidence="1">Nucleolus</location>
    </subcellularLocation>
</comment>
<proteinExistence type="inferred from homology"/>
<sequence>MEQVVPLLQLVDASRKQISIPVAIRKELKECTRVVSRTITLHMIPSAYFKGIIKLLGHADGNVKKKALGLLCETVRNQDTVKSKHKGRRRINPNSSSTWLHINESSVESFEKMSSEIIRLVDESTDDSKASLKLAAVSALEVLANRFPSNYSIYSMSLASITKGITSHNLAVSSSCLRTTGALINVLGPRSLAELPRIMENVTKISGEVSSCSDLKTKCDDGNTPVAVSSSKDSLILSILFTLEAVVDKLGSFLNPYLGDILEILVLHPEYVSGADLKLKLKADAVRKLLTEKIPVRLALPPLLKIYSRAVQSGDSSLEIAFEMLANLIGSMDKSSVSGYHANIFELCFLALDLRRQHPLSVQNIDVVEKSVINAMIALTMKLTETMFKPLFIRSIEWAESDVVETESMGSSNIDRAITFYSLVNRLAESHRSLFVPYFKYLLDGCIHHLTTAGDAKPSGLTRKKKKAKIQEAGNMKEENSVLSLRNWHLRALVLLKPIISQLVIEPPASLEENSNIPSTKEVDDLLVVCIGQMAVTAGTDLLWKPLNHEVLLQTRSDMVRARILALRIVKYLVENLKEEYLVLLAETIPFLGELLEDVELSVKSLAQEIFKEMEFLSGESLQQYL</sequence>
<dbReference type="GO" id="GO:0030686">
    <property type="term" value="C:90S preribosome"/>
    <property type="evidence" value="ECO:0007669"/>
    <property type="project" value="TreeGrafter"/>
</dbReference>
<evidence type="ECO:0000256" key="4">
    <source>
        <dbReference type="ARBA" id="ARBA00022552"/>
    </source>
</evidence>
<dbReference type="InterPro" id="IPR012954">
    <property type="entry name" value="BP28_C_dom"/>
</dbReference>
<gene>
    <name evidence="8" type="ORF">FSB_LOCUS23758</name>
</gene>
<dbReference type="SUPFAM" id="SSF48371">
    <property type="entry name" value="ARM repeat"/>
    <property type="match status" value="1"/>
</dbReference>
<dbReference type="InterPro" id="IPR011989">
    <property type="entry name" value="ARM-like"/>
</dbReference>
<dbReference type="PANTHER" id="PTHR13457:SF1">
    <property type="entry name" value="HEAT REPEAT-CONTAINING PROTEIN 1"/>
    <property type="match status" value="1"/>
</dbReference>
<dbReference type="EMBL" id="OIVN01001613">
    <property type="protein sequence ID" value="SPC95876.1"/>
    <property type="molecule type" value="Genomic_DNA"/>
</dbReference>
<keyword evidence="6" id="KW-0687">Ribonucleoprotein</keyword>
<evidence type="ECO:0000256" key="5">
    <source>
        <dbReference type="ARBA" id="ARBA00023242"/>
    </source>
</evidence>
<keyword evidence="3" id="KW-0690">Ribosome biogenesis</keyword>
<dbReference type="SMART" id="SM01036">
    <property type="entry name" value="BP28CT"/>
    <property type="match status" value="1"/>
</dbReference>
<dbReference type="AlphaFoldDB" id="A0A2N9FZ61"/>
<name>A0A2N9FZ61_FAGSY</name>
<evidence type="ECO:0000256" key="2">
    <source>
        <dbReference type="ARBA" id="ARBA00010559"/>
    </source>
</evidence>
<reference evidence="8" key="1">
    <citation type="submission" date="2018-02" db="EMBL/GenBank/DDBJ databases">
        <authorList>
            <person name="Cohen D.B."/>
            <person name="Kent A.D."/>
        </authorList>
    </citation>
    <scope>NUCLEOTIDE SEQUENCE</scope>
</reference>